<reference evidence="2 3" key="1">
    <citation type="submission" date="2018-07" db="EMBL/GenBank/DDBJ databases">
        <title>a novel species of Sphingomonas isolated from the rhizosphere soil of Araceae plant.</title>
        <authorList>
            <person name="Zhiyong W."/>
            <person name="Qinglan Z."/>
            <person name="Zhiwei F."/>
            <person name="Ding X."/>
            <person name="Gejiao W."/>
            <person name="Shixue Z."/>
        </authorList>
    </citation>
    <scope>NUCLEOTIDE SEQUENCE [LARGE SCALE GENOMIC DNA]</scope>
    <source>
        <strain evidence="2 3">WZY 27</strain>
    </source>
</reference>
<protein>
    <submittedName>
        <fullName evidence="2">Uncharacterized protein</fullName>
    </submittedName>
</protein>
<evidence type="ECO:0000313" key="3">
    <source>
        <dbReference type="Proteomes" id="UP000253918"/>
    </source>
</evidence>
<feature type="compositionally biased region" description="Low complexity" evidence="1">
    <location>
        <begin position="49"/>
        <end position="63"/>
    </location>
</feature>
<proteinExistence type="predicted"/>
<feature type="compositionally biased region" description="Basic residues" evidence="1">
    <location>
        <begin position="1"/>
        <end position="48"/>
    </location>
</feature>
<accession>A0A369VWC9</accession>
<gene>
    <name evidence="2" type="ORF">DVW87_01495</name>
</gene>
<organism evidence="2 3">
    <name type="scientific">Sphingomonas aracearum</name>
    <dbReference type="NCBI Taxonomy" id="2283317"/>
    <lineage>
        <taxon>Bacteria</taxon>
        <taxon>Pseudomonadati</taxon>
        <taxon>Pseudomonadota</taxon>
        <taxon>Alphaproteobacteria</taxon>
        <taxon>Sphingomonadales</taxon>
        <taxon>Sphingomonadaceae</taxon>
        <taxon>Sphingomonas</taxon>
    </lineage>
</organism>
<dbReference type="Proteomes" id="UP000253918">
    <property type="component" value="Unassembled WGS sequence"/>
</dbReference>
<evidence type="ECO:0000313" key="2">
    <source>
        <dbReference type="EMBL" id="RDE06423.1"/>
    </source>
</evidence>
<comment type="caution">
    <text evidence="2">The sequence shown here is derived from an EMBL/GenBank/DDBJ whole genome shotgun (WGS) entry which is preliminary data.</text>
</comment>
<evidence type="ECO:0000256" key="1">
    <source>
        <dbReference type="SAM" id="MobiDB-lite"/>
    </source>
</evidence>
<dbReference type="EMBL" id="QQNB01000001">
    <property type="protein sequence ID" value="RDE06423.1"/>
    <property type="molecule type" value="Genomic_DNA"/>
</dbReference>
<dbReference type="AlphaFoldDB" id="A0A369VWC9"/>
<name>A0A369VWC9_9SPHN</name>
<feature type="region of interest" description="Disordered" evidence="1">
    <location>
        <begin position="1"/>
        <end position="63"/>
    </location>
</feature>
<keyword evidence="3" id="KW-1185">Reference proteome</keyword>
<sequence>MSRRSPRTGRARRAAARERGRRRPLPPRQARCRQAHPRRTRAIGRRFRASTSAASRASASAAC</sequence>